<feature type="compositionally biased region" description="Polar residues" evidence="1">
    <location>
        <begin position="466"/>
        <end position="480"/>
    </location>
</feature>
<gene>
    <name evidence="2" type="ORF">HJC23_003783</name>
</gene>
<proteinExistence type="predicted"/>
<comment type="caution">
    <text evidence="2">The sequence shown here is derived from an EMBL/GenBank/DDBJ whole genome shotgun (WGS) entry which is preliminary data.</text>
</comment>
<accession>A0ABD3QV23</accession>
<evidence type="ECO:0000313" key="2">
    <source>
        <dbReference type="EMBL" id="KAL3803729.1"/>
    </source>
</evidence>
<organism evidence="2 3">
    <name type="scientific">Cyclotella cryptica</name>
    <dbReference type="NCBI Taxonomy" id="29204"/>
    <lineage>
        <taxon>Eukaryota</taxon>
        <taxon>Sar</taxon>
        <taxon>Stramenopiles</taxon>
        <taxon>Ochrophyta</taxon>
        <taxon>Bacillariophyta</taxon>
        <taxon>Coscinodiscophyceae</taxon>
        <taxon>Thalassiosirophycidae</taxon>
        <taxon>Stephanodiscales</taxon>
        <taxon>Stephanodiscaceae</taxon>
        <taxon>Cyclotella</taxon>
    </lineage>
</organism>
<reference evidence="2 3" key="1">
    <citation type="journal article" date="2020" name="G3 (Bethesda)">
        <title>Improved Reference Genome for Cyclotella cryptica CCMP332, a Model for Cell Wall Morphogenesis, Salinity Adaptation, and Lipid Production in Diatoms (Bacillariophyta).</title>
        <authorList>
            <person name="Roberts W.R."/>
            <person name="Downey K.M."/>
            <person name="Ruck E.C."/>
            <person name="Traller J.C."/>
            <person name="Alverson A.J."/>
        </authorList>
    </citation>
    <scope>NUCLEOTIDE SEQUENCE [LARGE SCALE GENOMIC DNA]</scope>
    <source>
        <strain evidence="2 3">CCMP332</strain>
    </source>
</reference>
<feature type="region of interest" description="Disordered" evidence="1">
    <location>
        <begin position="327"/>
        <end position="364"/>
    </location>
</feature>
<dbReference type="Proteomes" id="UP001516023">
    <property type="component" value="Unassembled WGS sequence"/>
</dbReference>
<dbReference type="AlphaFoldDB" id="A0ABD3QV23"/>
<feature type="region of interest" description="Disordered" evidence="1">
    <location>
        <begin position="465"/>
        <end position="489"/>
    </location>
</feature>
<evidence type="ECO:0000256" key="1">
    <source>
        <dbReference type="SAM" id="MobiDB-lite"/>
    </source>
</evidence>
<name>A0ABD3QV23_9STRA</name>
<dbReference type="EMBL" id="JABMIG020000012">
    <property type="protein sequence ID" value="KAL3803729.1"/>
    <property type="molecule type" value="Genomic_DNA"/>
</dbReference>
<evidence type="ECO:0000313" key="3">
    <source>
        <dbReference type="Proteomes" id="UP001516023"/>
    </source>
</evidence>
<keyword evidence="3" id="KW-1185">Reference proteome</keyword>
<sequence>MSNKSNRRAPTQPTTAPLAIIDGTHLILLPNLNNPSPSAKDSKSHALDYAVPAIPLQDVPTLIGTHYISCLHEDNEYDAEHIAVVAEEHEKDDDVEIIEKIHINASDSSEYVGSVIRPVNLTRGGGGGGASPSSSISIRIWREEEADGASTYWSDDKKYLDVHLPVWGYCLDENYVCDDDDVQIYGEEYKEILHDYNDSVPKSKTNRRYFQIENAGSCVIADFLGIGGYQQLLVLPQLTGDSITSLQLDRTDSGEELFLQCSSAIRKILARSFLTDGYGILLSKQMELLDTKRRFEDSIVMTLPVLRLEVNFRESMKPLEAKAIDARKPNPEKLPIGNDENDRGSPMDVDTDNTNQGVDKSQEDPPWLKTLEKTIEHRISKKANEAAQVEKSNQICRDLVTHGRNTLHKAIRCGFDNNDNLYTKGVQDPQVVRIRYGMHPRSSTEASGISIVMDLEVDVYLHEIQPPSNHVQPPDNSNPDGASETAKESSCSSSVLHEFHVSCLMSDDYPDTSRNVPGVSCERIRTVSGSVPTFQPGECVTILASVYFTNLEMSLPGVHGECTTVDLTIQGYWVDGVSSAKRPYWNPADRQNRQGSILCILQLPEEIFFLSTFSPTSSSGGRCIQHEIDFVANATNHEKYLPMAIFEHREPRTLTIDISSGVSTFQDPKIWQDLVSSLNARIGLNSHIDLFWKTGDPRLRLVIFGSNAEERAATVKLVLRHLPESAKLILDDDPNEVLHAKELLLALQNEADAIKRHTSLPPNELTIDAHTEMAALQCATDGVASLIKRGWSPNSDCTSVEKSKG</sequence>
<protein>
    <submittedName>
        <fullName evidence="2">Uncharacterized protein</fullName>
    </submittedName>
</protein>